<dbReference type="AlphaFoldDB" id="D9W7S8"/>
<dbReference type="InterPro" id="IPR000719">
    <property type="entry name" value="Prot_kinase_dom"/>
</dbReference>
<dbReference type="EMBL" id="GG657754">
    <property type="protein sequence ID" value="EFL20462.1"/>
    <property type="molecule type" value="Genomic_DNA"/>
</dbReference>
<dbReference type="CDD" id="cd14014">
    <property type="entry name" value="STKc_PknB_like"/>
    <property type="match status" value="1"/>
</dbReference>
<feature type="domain" description="Protein kinase" evidence="8">
    <location>
        <begin position="85"/>
        <end position="340"/>
    </location>
</feature>
<dbReference type="PANTHER" id="PTHR43289:SF6">
    <property type="entry name" value="SERINE_THREONINE-PROTEIN KINASE NEKL-3"/>
    <property type="match status" value="1"/>
</dbReference>
<dbReference type="Proteomes" id="UP000003963">
    <property type="component" value="Unassembled WGS sequence"/>
</dbReference>
<dbReference type="Gene3D" id="3.30.200.20">
    <property type="entry name" value="Phosphorylase Kinase, domain 1"/>
    <property type="match status" value="1"/>
</dbReference>
<dbReference type="Gene3D" id="1.10.510.10">
    <property type="entry name" value="Transferase(Phosphotransferase) domain 1"/>
    <property type="match status" value="1"/>
</dbReference>
<dbReference type="STRING" id="457427.SSOG_00174"/>
<dbReference type="SMART" id="SM00220">
    <property type="entry name" value="S_TKc"/>
    <property type="match status" value="1"/>
</dbReference>
<evidence type="ECO:0000256" key="1">
    <source>
        <dbReference type="ARBA" id="ARBA00012513"/>
    </source>
</evidence>
<evidence type="ECO:0000256" key="3">
    <source>
        <dbReference type="ARBA" id="ARBA00022679"/>
    </source>
</evidence>
<keyword evidence="5 9" id="KW-0418">Kinase</keyword>
<dbReference type="PANTHER" id="PTHR43289">
    <property type="entry name" value="MITOGEN-ACTIVATED PROTEIN KINASE KINASE KINASE 20-RELATED"/>
    <property type="match status" value="1"/>
</dbReference>
<dbReference type="SUPFAM" id="SSF56112">
    <property type="entry name" value="Protein kinase-like (PK-like)"/>
    <property type="match status" value="1"/>
</dbReference>
<dbReference type="Pfam" id="PF00069">
    <property type="entry name" value="Pkinase"/>
    <property type="match status" value="1"/>
</dbReference>
<dbReference type="InterPro" id="IPR008271">
    <property type="entry name" value="Ser/Thr_kinase_AS"/>
</dbReference>
<evidence type="ECO:0000256" key="5">
    <source>
        <dbReference type="ARBA" id="ARBA00022777"/>
    </source>
</evidence>
<dbReference type="GO" id="GO:0004674">
    <property type="term" value="F:protein serine/threonine kinase activity"/>
    <property type="evidence" value="ECO:0007669"/>
    <property type="project" value="UniProtKB-KW"/>
</dbReference>
<evidence type="ECO:0000256" key="7">
    <source>
        <dbReference type="SAM" id="MobiDB-lite"/>
    </source>
</evidence>
<evidence type="ECO:0000256" key="2">
    <source>
        <dbReference type="ARBA" id="ARBA00022527"/>
    </source>
</evidence>
<evidence type="ECO:0000313" key="9">
    <source>
        <dbReference type="EMBL" id="EFL20462.1"/>
    </source>
</evidence>
<proteinExistence type="predicted"/>
<evidence type="ECO:0000256" key="6">
    <source>
        <dbReference type="ARBA" id="ARBA00022840"/>
    </source>
</evidence>
<dbReference type="EC" id="2.7.11.1" evidence="1"/>
<dbReference type="HOGENOM" id="CLU_000288_63_44_11"/>
<feature type="region of interest" description="Disordered" evidence="7">
    <location>
        <begin position="18"/>
        <end position="52"/>
    </location>
</feature>
<dbReference type="OrthoDB" id="9762169at2"/>
<reference evidence="9 10" key="1">
    <citation type="submission" date="2009-02" db="EMBL/GenBank/DDBJ databases">
        <title>Annotation of Streptomyces hygroscopicus strain ATCC 53653.</title>
        <authorList>
            <consortium name="The Broad Institute Genome Sequencing Platform"/>
            <consortium name="Broad Institute Microbial Sequencing Center"/>
            <person name="Fischbach M."/>
            <person name="Godfrey P."/>
            <person name="Ward D."/>
            <person name="Young S."/>
            <person name="Zeng Q."/>
            <person name="Koehrsen M."/>
            <person name="Alvarado L."/>
            <person name="Berlin A.M."/>
            <person name="Bochicchio J."/>
            <person name="Borenstein D."/>
            <person name="Chapman S.B."/>
            <person name="Chen Z."/>
            <person name="Engels R."/>
            <person name="Freedman E."/>
            <person name="Gellesch M."/>
            <person name="Goldberg J."/>
            <person name="Griggs A."/>
            <person name="Gujja S."/>
            <person name="Heilman E.R."/>
            <person name="Heiman D.I."/>
            <person name="Hepburn T.A."/>
            <person name="Howarth C."/>
            <person name="Jen D."/>
            <person name="Larson L."/>
            <person name="Lewis B."/>
            <person name="Mehta T."/>
            <person name="Park D."/>
            <person name="Pearson M."/>
            <person name="Richards J."/>
            <person name="Roberts A."/>
            <person name="Saif S."/>
            <person name="Shea T.D."/>
            <person name="Shenoy N."/>
            <person name="Sisk P."/>
            <person name="Stolte C."/>
            <person name="Sykes S.N."/>
            <person name="Thomson T."/>
            <person name="Walk T."/>
            <person name="White J."/>
            <person name="Yandava C."/>
            <person name="Straight P."/>
            <person name="Clardy J."/>
            <person name="Hung D."/>
            <person name="Kolter R."/>
            <person name="Mekalanos J."/>
            <person name="Walker S."/>
            <person name="Walsh C.T."/>
            <person name="Wieland-Brown L.C."/>
            <person name="Haas B."/>
            <person name="Nusbaum C."/>
            <person name="Birren B."/>
        </authorList>
    </citation>
    <scope>NUCLEOTIDE SEQUENCE [LARGE SCALE GENOMIC DNA]</scope>
    <source>
        <strain evidence="9 10">ATCC 53653</strain>
    </source>
</reference>
<protein>
    <recommendedName>
        <fullName evidence="1">non-specific serine/threonine protein kinase</fullName>
        <ecNumber evidence="1">2.7.11.1</ecNumber>
    </recommendedName>
</protein>
<evidence type="ECO:0000259" key="8">
    <source>
        <dbReference type="PROSITE" id="PS50011"/>
    </source>
</evidence>
<accession>D9W7S8</accession>
<keyword evidence="4" id="KW-0547">Nucleotide-binding</keyword>
<sequence length="702" mass="74355">MRFRAATTLTNVKISAVAREFPSQPARSGSPRPPTAPGAAPEGSTTGAGPPRWALSSDYVPGGSRDSGVVRGEFAVRRGERVGKYRLTRGPVEGGRGAVWFAVDTELGRPVVLKRALLEDNSQADFDELLAEARALAKFSHPNVVTLYDAVRAGKGKRSTFWLVMEHVTGGSLDVPVKMAPELAAHVGAQIASALAALHAKGIVHCDVKPGNIVVTHERVAKLADFGAAYRVDGSETITPNGPVSLTPFYAAPEAFRGAPERASDVFSLGATLYCLVTGTPPLRGAGRMVRLEAISPRVGPLRGLLTAMLQYDPGARPTAAEALGALTDIAGPPEQFPALPEAAAATTPYTATVAYREEAGGGLQPRLSTSLVRRRPLLTAGAAAVTALAIAVPFVVMSLGDDSGADDGAPSAKPAKLTSADFIGDPRTANPCALLDADVFARYEQAELDADYGNFNRCDVLLKQRGEEVVDVRVELDADPLPEGVARRTTGRVTVVERDPEREECERAVAVTGARENSLRVTAAARRPDDVKEPLCDTADRATGRAVKVLNRGAIPRRSPDFSPSSLAHQDACTLLDIKALEEVPGIDAQDPDVGFGRWDCQWKSTTSEYEVDLRFDQGSLPDDENARSTRLSDHQAIVLPEDEGPGSCRVEVVHRKYTGVDRVEGTERVALVVKGAGRKDRPCEMATDLAGAAAAALPPA</sequence>
<dbReference type="InterPro" id="IPR011009">
    <property type="entry name" value="Kinase-like_dom_sf"/>
</dbReference>
<dbReference type="PROSITE" id="PS50011">
    <property type="entry name" value="PROTEIN_KINASE_DOM"/>
    <property type="match status" value="1"/>
</dbReference>
<gene>
    <name evidence="9" type="ORF">SSOG_00174</name>
</gene>
<name>D9W7S8_9ACTN</name>
<keyword evidence="10" id="KW-1185">Reference proteome</keyword>
<keyword evidence="6" id="KW-0067">ATP-binding</keyword>
<keyword evidence="3" id="KW-0808">Transferase</keyword>
<evidence type="ECO:0000256" key="4">
    <source>
        <dbReference type="ARBA" id="ARBA00022741"/>
    </source>
</evidence>
<dbReference type="GO" id="GO:0005524">
    <property type="term" value="F:ATP binding"/>
    <property type="evidence" value="ECO:0007669"/>
    <property type="project" value="UniProtKB-KW"/>
</dbReference>
<organism evidence="9 10">
    <name type="scientific">Streptomyces himastatinicus ATCC 53653</name>
    <dbReference type="NCBI Taxonomy" id="457427"/>
    <lineage>
        <taxon>Bacteria</taxon>
        <taxon>Bacillati</taxon>
        <taxon>Actinomycetota</taxon>
        <taxon>Actinomycetes</taxon>
        <taxon>Kitasatosporales</taxon>
        <taxon>Streptomycetaceae</taxon>
        <taxon>Streptomyces</taxon>
        <taxon>Streptomyces violaceusniger group</taxon>
    </lineage>
</organism>
<keyword evidence="2 9" id="KW-0723">Serine/threonine-protein kinase</keyword>
<evidence type="ECO:0000313" key="10">
    <source>
        <dbReference type="Proteomes" id="UP000003963"/>
    </source>
</evidence>
<dbReference type="PROSITE" id="PS00108">
    <property type="entry name" value="PROTEIN_KINASE_ST"/>
    <property type="match status" value="1"/>
</dbReference>